<feature type="region of interest" description="Disordered" evidence="1">
    <location>
        <begin position="1"/>
        <end position="25"/>
    </location>
</feature>
<dbReference type="InterPro" id="IPR006311">
    <property type="entry name" value="TAT_signal"/>
</dbReference>
<protein>
    <recommendedName>
        <fullName evidence="2">AttH domain-containing protein</fullName>
    </recommendedName>
</protein>
<dbReference type="PANTHER" id="PTHR38591">
    <property type="entry name" value="HYDROLASE"/>
    <property type="match status" value="1"/>
</dbReference>
<keyword evidence="4" id="KW-1185">Reference proteome</keyword>
<dbReference type="Pfam" id="PF07143">
    <property type="entry name" value="CrtC"/>
    <property type="match status" value="1"/>
</dbReference>
<dbReference type="PANTHER" id="PTHR38591:SF1">
    <property type="entry name" value="BLL1000 PROTEIN"/>
    <property type="match status" value="1"/>
</dbReference>
<dbReference type="KEGG" id="lch:Lcho_1279"/>
<dbReference type="InterPro" id="IPR010791">
    <property type="entry name" value="AttH_dom"/>
</dbReference>
<gene>
    <name evidence="3" type="ordered locus">Lcho_1279</name>
</gene>
<sequence>MAPPRSHGPTRTPPTPPGDAWPGAGLSRRGLLGALPALAWSGAAGAAAPTASTPFEPRGVAPRPLVFPADFGAHPDTRIEWWYVTGWLGTAEAPRYGFQLTFFRSRTEVDARHPSAFAATQLLFAHAALSDVGQRRQHHDQRMARAGFGLAQAAVGDTDVRLRDWPLQRRAGAAGTSSIYRAELLAGSHAGPAWQLALQLATTQPLLLQGDAGYSRKGPQPGQASHYYSQPQLDVAARLQIDGRSLDLAGRAWLDHEWSNSVLDPSAVGWDWIGINLFDGGALTAFRLRRADGSTLWAGGSLRGPTGSTGATGSTAETRSFKPDEVRFTPLQRWSSPATAATYPVLWQVDTPAGRHRVRALFEAQELDSRASTGTVYWEGLSELLDAQGRRIGLGYLEMTGYAGRLAMP</sequence>
<name>B1Y5G0_LEPCP</name>
<dbReference type="HOGENOM" id="CLU_040626_1_0_4"/>
<dbReference type="EMBL" id="CP001013">
    <property type="protein sequence ID" value="ACB33548.1"/>
    <property type="molecule type" value="Genomic_DNA"/>
</dbReference>
<dbReference type="InterPro" id="IPR023374">
    <property type="entry name" value="AttH-like_dom_sf"/>
</dbReference>
<feature type="domain" description="AttH" evidence="2">
    <location>
        <begin position="79"/>
        <end position="260"/>
    </location>
</feature>
<evidence type="ECO:0000256" key="1">
    <source>
        <dbReference type="SAM" id="MobiDB-lite"/>
    </source>
</evidence>
<organism evidence="3 4">
    <name type="scientific">Leptothrix cholodnii (strain ATCC 51168 / LMG 8142 / SP-6)</name>
    <name type="common">Leptothrix discophora (strain SP-6)</name>
    <dbReference type="NCBI Taxonomy" id="395495"/>
    <lineage>
        <taxon>Bacteria</taxon>
        <taxon>Pseudomonadati</taxon>
        <taxon>Pseudomonadota</taxon>
        <taxon>Betaproteobacteria</taxon>
        <taxon>Burkholderiales</taxon>
        <taxon>Sphaerotilaceae</taxon>
        <taxon>Leptothrix</taxon>
    </lineage>
</organism>
<accession>B1Y5G0</accession>
<dbReference type="Gene3D" id="2.40.370.10">
    <property type="entry name" value="AttH-like domain"/>
    <property type="match status" value="2"/>
</dbReference>
<dbReference type="RefSeq" id="WP_012346310.1">
    <property type="nucleotide sequence ID" value="NC_010524.1"/>
</dbReference>
<dbReference type="AlphaFoldDB" id="B1Y5G0"/>
<dbReference type="PROSITE" id="PS51318">
    <property type="entry name" value="TAT"/>
    <property type="match status" value="1"/>
</dbReference>
<evidence type="ECO:0000313" key="3">
    <source>
        <dbReference type="EMBL" id="ACB33548.1"/>
    </source>
</evidence>
<evidence type="ECO:0000313" key="4">
    <source>
        <dbReference type="Proteomes" id="UP000001693"/>
    </source>
</evidence>
<proteinExistence type="predicted"/>
<dbReference type="SUPFAM" id="SSF159245">
    <property type="entry name" value="AttH-like"/>
    <property type="match status" value="1"/>
</dbReference>
<dbReference type="eggNOG" id="COG5621">
    <property type="taxonomic scope" value="Bacteria"/>
</dbReference>
<evidence type="ECO:0000259" key="2">
    <source>
        <dbReference type="Pfam" id="PF07143"/>
    </source>
</evidence>
<dbReference type="Proteomes" id="UP000001693">
    <property type="component" value="Chromosome"/>
</dbReference>
<dbReference type="Pfam" id="PF17186">
    <property type="entry name" value="Lipocalin_9"/>
    <property type="match status" value="1"/>
</dbReference>
<dbReference type="STRING" id="395495.Lcho_1279"/>
<feature type="compositionally biased region" description="Low complexity" evidence="1">
    <location>
        <begin position="1"/>
        <end position="10"/>
    </location>
</feature>
<reference evidence="3 4" key="1">
    <citation type="submission" date="2008-03" db="EMBL/GenBank/DDBJ databases">
        <title>Complete sequence of Leptothrix cholodnii SP-6.</title>
        <authorList>
            <consortium name="US DOE Joint Genome Institute"/>
            <person name="Copeland A."/>
            <person name="Lucas S."/>
            <person name="Lapidus A."/>
            <person name="Glavina del Rio T."/>
            <person name="Dalin E."/>
            <person name="Tice H."/>
            <person name="Bruce D."/>
            <person name="Goodwin L."/>
            <person name="Pitluck S."/>
            <person name="Chertkov O."/>
            <person name="Brettin T."/>
            <person name="Detter J.C."/>
            <person name="Han C."/>
            <person name="Kuske C.R."/>
            <person name="Schmutz J."/>
            <person name="Larimer F."/>
            <person name="Land M."/>
            <person name="Hauser L."/>
            <person name="Kyrpides N."/>
            <person name="Lykidis A."/>
            <person name="Emerson D."/>
            <person name="Richardson P."/>
        </authorList>
    </citation>
    <scope>NUCLEOTIDE SEQUENCE [LARGE SCALE GENOMIC DNA]</scope>
    <source>
        <strain evidence="4">ATCC 51168 / LMG 8142 / SP-6</strain>
    </source>
</reference>